<evidence type="ECO:0000259" key="5">
    <source>
        <dbReference type="Pfam" id="PF08640"/>
    </source>
</evidence>
<dbReference type="GO" id="GO:0000462">
    <property type="term" value="P:maturation of SSU-rRNA from tricistronic rRNA transcript (SSU-rRNA, 5.8S rRNA, LSU-rRNA)"/>
    <property type="evidence" value="ECO:0007669"/>
    <property type="project" value="InterPro"/>
</dbReference>
<dbReference type="EMBL" id="CAJNNV010027262">
    <property type="protein sequence ID" value="CAE8619948.1"/>
    <property type="molecule type" value="Genomic_DNA"/>
</dbReference>
<comment type="subcellular location">
    <subcellularLocation>
        <location evidence="1">Nucleus</location>
        <location evidence="1">Nucleolus</location>
    </subcellularLocation>
</comment>
<feature type="domain" description="U3 small nucleolar RNA-associated protein 6 N-terminal" evidence="5">
    <location>
        <begin position="9"/>
        <end position="90"/>
    </location>
</feature>
<protein>
    <recommendedName>
        <fullName evidence="5">U3 small nucleolar RNA-associated protein 6 N-terminal domain-containing protein</fullName>
    </recommendedName>
</protein>
<evidence type="ECO:0000256" key="2">
    <source>
        <dbReference type="ARBA" id="ARBA00022552"/>
    </source>
</evidence>
<dbReference type="InterPro" id="IPR013949">
    <property type="entry name" value="Utp6"/>
</dbReference>
<dbReference type="OrthoDB" id="28112at2759"/>
<gene>
    <name evidence="6" type="ORF">PGLA1383_LOCUS37522</name>
</gene>
<dbReference type="PANTHER" id="PTHR23271">
    <property type="entry name" value="HEPATOCELLULAR CARCINOMA-ASSOCIATED ANTIGEN 66"/>
    <property type="match status" value="1"/>
</dbReference>
<keyword evidence="4" id="KW-0539">Nucleus</keyword>
<evidence type="ECO:0000256" key="4">
    <source>
        <dbReference type="ARBA" id="ARBA00023242"/>
    </source>
</evidence>
<keyword evidence="7" id="KW-1185">Reference proteome</keyword>
<dbReference type="Gene3D" id="1.25.40.10">
    <property type="entry name" value="Tetratricopeptide repeat domain"/>
    <property type="match status" value="1"/>
</dbReference>
<dbReference type="InterPro" id="IPR011990">
    <property type="entry name" value="TPR-like_helical_dom_sf"/>
</dbReference>
<dbReference type="GO" id="GO:0032040">
    <property type="term" value="C:small-subunit processome"/>
    <property type="evidence" value="ECO:0007669"/>
    <property type="project" value="TreeGrafter"/>
</dbReference>
<accession>A0A813G0L8</accession>
<dbReference type="AlphaFoldDB" id="A0A813G0L8"/>
<keyword evidence="3" id="KW-0677">Repeat</keyword>
<keyword evidence="2" id="KW-0698">rRNA processing</keyword>
<dbReference type="SUPFAM" id="SSF48452">
    <property type="entry name" value="TPR-like"/>
    <property type="match status" value="1"/>
</dbReference>
<evidence type="ECO:0000256" key="1">
    <source>
        <dbReference type="ARBA" id="ARBA00004604"/>
    </source>
</evidence>
<evidence type="ECO:0000256" key="3">
    <source>
        <dbReference type="ARBA" id="ARBA00022737"/>
    </source>
</evidence>
<dbReference type="Proteomes" id="UP000654075">
    <property type="component" value="Unassembled WGS sequence"/>
</dbReference>
<name>A0A813G0L8_POLGL</name>
<proteinExistence type="predicted"/>
<dbReference type="Pfam" id="PF08640">
    <property type="entry name" value="U3_assoc_6"/>
    <property type="match status" value="1"/>
</dbReference>
<dbReference type="PANTHER" id="PTHR23271:SF1">
    <property type="entry name" value="U3 SMALL NUCLEOLAR RNA-ASSOCIATED PROTEIN 6 HOMOLOG"/>
    <property type="match status" value="1"/>
</dbReference>
<evidence type="ECO:0000313" key="6">
    <source>
        <dbReference type="EMBL" id="CAE8619948.1"/>
    </source>
</evidence>
<dbReference type="GO" id="GO:0034388">
    <property type="term" value="C:Pwp2p-containing subcomplex of 90S preribosome"/>
    <property type="evidence" value="ECO:0007669"/>
    <property type="project" value="TreeGrafter"/>
</dbReference>
<dbReference type="GO" id="GO:0030515">
    <property type="term" value="F:snoRNA binding"/>
    <property type="evidence" value="ECO:0007669"/>
    <property type="project" value="InterPro"/>
</dbReference>
<evidence type="ECO:0000313" key="7">
    <source>
        <dbReference type="Proteomes" id="UP000654075"/>
    </source>
</evidence>
<dbReference type="InterPro" id="IPR055347">
    <property type="entry name" value="UTP6_N"/>
</dbReference>
<reference evidence="6" key="1">
    <citation type="submission" date="2021-02" db="EMBL/GenBank/DDBJ databases">
        <authorList>
            <person name="Dougan E. K."/>
            <person name="Rhodes N."/>
            <person name="Thang M."/>
            <person name="Chan C."/>
        </authorList>
    </citation>
    <scope>NUCLEOTIDE SEQUENCE</scope>
</reference>
<organism evidence="6 7">
    <name type="scientific">Polarella glacialis</name>
    <name type="common">Dinoflagellate</name>
    <dbReference type="NCBI Taxonomy" id="89957"/>
    <lineage>
        <taxon>Eukaryota</taxon>
        <taxon>Sar</taxon>
        <taxon>Alveolata</taxon>
        <taxon>Dinophyceae</taxon>
        <taxon>Suessiales</taxon>
        <taxon>Suessiaceae</taxon>
        <taxon>Polarella</taxon>
    </lineage>
</organism>
<comment type="caution">
    <text evidence="6">The sequence shown here is derived from an EMBL/GenBank/DDBJ whole genome shotgun (WGS) entry which is preliminary data.</text>
</comment>
<sequence length="641" mass="69513">MADYVEQHLQDMVPELDDLRRKNIFNEDEIRHVVRRRRDFEYTLQRKPGKPQDYLNYVRYEVALETLRRRKSVAMNWRKRSVSDWAGIRRIHNVLRRGAARFKGDKRLWYQHVDFCLRSGSTKTLNRVLLRAVKYHPKEIHFWLLAADRELQQGHVAAARKLILRGMRCAPKSVKLLVEFVRLEAGVAGQLLTVKSLADEEEDGGEAAAAKATADVWAPSRLLLRRGLTRLAGRPSDCAEFVVACADILQAAAVKWSQTEGFKDFAEALRQAAADRRPGALGASIEESVVAAWSEVSDSTAAAVWRVWWTQERNTCVTWTQVTAAVAACGRGAVISHIAEVLAKEMTKDGPDADESGSALLQLASAPAAAEDPDAALSLLECLSGGIGSASGKKMKAAYRELLQRSAETHPRHLRLGLLAGQELSEGGAAAAAAAAALLRRAADLGADDAAQLLLATGGAAADASSASGSTAAKGRKGTAQVSALETLLRALGPGQSPTPLVTSFLAQALAQGGHPEFSRCCQEVRKVAVNLWEAPGLRVELLAALLEAELRVPGSAQTTAEVKRVCANFEELLNLLGEGRSPHAVDWWLRYSSFAQRAGSWEGVSGVPSPSDLHMRALRAVPDQALYQERATRLLQGSGA</sequence>